<organism evidence="1 2">
    <name type="scientific">Orbilia oligospora</name>
    <name type="common">Nematode-trapping fungus</name>
    <name type="synonym">Arthrobotrys oligospora</name>
    <dbReference type="NCBI Taxonomy" id="2813651"/>
    <lineage>
        <taxon>Eukaryota</taxon>
        <taxon>Fungi</taxon>
        <taxon>Dikarya</taxon>
        <taxon>Ascomycota</taxon>
        <taxon>Pezizomycotina</taxon>
        <taxon>Orbiliomycetes</taxon>
        <taxon>Orbiliales</taxon>
        <taxon>Orbiliaceae</taxon>
        <taxon>Orbilia</taxon>
    </lineage>
</organism>
<reference evidence="1 2" key="1">
    <citation type="submission" date="2019-03" db="EMBL/GenBank/DDBJ databases">
        <title>Nematode-trapping fungi genome.</title>
        <authorList>
            <person name="Vidal-Diez De Ulzurrun G."/>
        </authorList>
    </citation>
    <scope>NUCLEOTIDE SEQUENCE [LARGE SCALE GENOMIC DNA]</scope>
    <source>
        <strain evidence="1 2">TWF154</strain>
    </source>
</reference>
<sequence length="119" mass="13192">MGLPVILSFGTGLAPCTMDPQTHKWSRAIVSGRYTTIFSYYPTGGDCTSQPFTLIIQRAAGSAPYIRDLERGWVAKQLINIRKRPYHDNGQPYARITQQGATVFANIRFFGYILADGGC</sequence>
<proteinExistence type="predicted"/>
<comment type="caution">
    <text evidence="1">The sequence shown here is derived from an EMBL/GenBank/DDBJ whole genome shotgun (WGS) entry which is preliminary data.</text>
</comment>
<dbReference type="AlphaFoldDB" id="A0A7C8P261"/>
<gene>
    <name evidence="1" type="ORF">EYR41_009787</name>
</gene>
<name>A0A7C8P261_ORBOL</name>
<dbReference type="Proteomes" id="UP000297595">
    <property type="component" value="Unassembled WGS sequence"/>
</dbReference>
<dbReference type="EMBL" id="SOZJ01000006">
    <property type="protein sequence ID" value="TGJ65844.1"/>
    <property type="molecule type" value="Genomic_DNA"/>
</dbReference>
<accession>A0A7C8P261</accession>
<protein>
    <submittedName>
        <fullName evidence="1">Uncharacterized protein</fullName>
    </submittedName>
</protein>
<evidence type="ECO:0000313" key="1">
    <source>
        <dbReference type="EMBL" id="TGJ65844.1"/>
    </source>
</evidence>
<evidence type="ECO:0000313" key="2">
    <source>
        <dbReference type="Proteomes" id="UP000297595"/>
    </source>
</evidence>